<evidence type="ECO:0000256" key="2">
    <source>
        <dbReference type="RuleBase" id="RU003749"/>
    </source>
</evidence>
<dbReference type="Gene3D" id="3.30.750.24">
    <property type="entry name" value="STAS domain"/>
    <property type="match status" value="1"/>
</dbReference>
<dbReference type="CDD" id="cd07043">
    <property type="entry name" value="STAS_anti-anti-sigma_factors"/>
    <property type="match status" value="1"/>
</dbReference>
<proteinExistence type="inferred from homology"/>
<evidence type="ECO:0000259" key="3">
    <source>
        <dbReference type="PROSITE" id="PS50801"/>
    </source>
</evidence>
<dbReference type="RefSeq" id="WP_165449502.1">
    <property type="nucleotide sequence ID" value="NZ_SHKY01000001.1"/>
</dbReference>
<comment type="caution">
    <text evidence="4">The sequence shown here is derived from an EMBL/GenBank/DDBJ whole genome shotgun (WGS) entry which is preliminary data.</text>
</comment>
<dbReference type="GO" id="GO:0043856">
    <property type="term" value="F:anti-sigma factor antagonist activity"/>
    <property type="evidence" value="ECO:0007669"/>
    <property type="project" value="InterPro"/>
</dbReference>
<evidence type="ECO:0000313" key="5">
    <source>
        <dbReference type="Proteomes" id="UP000292564"/>
    </source>
</evidence>
<dbReference type="InterPro" id="IPR003658">
    <property type="entry name" value="Anti-sigma_ant"/>
</dbReference>
<keyword evidence="5" id="KW-1185">Reference proteome</keyword>
<protein>
    <recommendedName>
        <fullName evidence="2">Anti-sigma factor antagonist</fullName>
    </recommendedName>
</protein>
<evidence type="ECO:0000256" key="1">
    <source>
        <dbReference type="ARBA" id="ARBA00009013"/>
    </source>
</evidence>
<dbReference type="InterPro" id="IPR036513">
    <property type="entry name" value="STAS_dom_sf"/>
</dbReference>
<dbReference type="InterPro" id="IPR002645">
    <property type="entry name" value="STAS_dom"/>
</dbReference>
<organism evidence="4 5">
    <name type="scientific">Krasilnikovia cinnamomea</name>
    <dbReference type="NCBI Taxonomy" id="349313"/>
    <lineage>
        <taxon>Bacteria</taxon>
        <taxon>Bacillati</taxon>
        <taxon>Actinomycetota</taxon>
        <taxon>Actinomycetes</taxon>
        <taxon>Micromonosporales</taxon>
        <taxon>Micromonosporaceae</taxon>
        <taxon>Krasilnikovia</taxon>
    </lineage>
</organism>
<dbReference type="PANTHER" id="PTHR33495:SF14">
    <property type="entry name" value="ANTI-SIGMA FACTOR ANTAGONIST"/>
    <property type="match status" value="1"/>
</dbReference>
<dbReference type="NCBIfam" id="TIGR00377">
    <property type="entry name" value="ant_ant_sig"/>
    <property type="match status" value="1"/>
</dbReference>
<comment type="similarity">
    <text evidence="1 2">Belongs to the anti-sigma-factor antagonist family.</text>
</comment>
<name>A0A4Q7ZKE6_9ACTN</name>
<sequence>MRVDKQMVDTVTVVSLTGDLDARSAPVAQQELSDLIPECTPVLLDMSGVGYVSSAGLRMMLMAYRRAQQSGTAIGLVGVPETLRTILSATGFLRFFTVAETIPEAISALESD</sequence>
<evidence type="ECO:0000313" key="4">
    <source>
        <dbReference type="EMBL" id="RZU51400.1"/>
    </source>
</evidence>
<dbReference type="Proteomes" id="UP000292564">
    <property type="component" value="Unassembled WGS sequence"/>
</dbReference>
<dbReference type="PROSITE" id="PS50801">
    <property type="entry name" value="STAS"/>
    <property type="match status" value="1"/>
</dbReference>
<feature type="domain" description="STAS" evidence="3">
    <location>
        <begin position="1"/>
        <end position="109"/>
    </location>
</feature>
<dbReference type="PANTHER" id="PTHR33495">
    <property type="entry name" value="ANTI-SIGMA FACTOR ANTAGONIST TM_1081-RELATED-RELATED"/>
    <property type="match status" value="1"/>
</dbReference>
<dbReference type="SUPFAM" id="SSF52091">
    <property type="entry name" value="SpoIIaa-like"/>
    <property type="match status" value="1"/>
</dbReference>
<dbReference type="EMBL" id="SHKY01000001">
    <property type="protein sequence ID" value="RZU51400.1"/>
    <property type="molecule type" value="Genomic_DNA"/>
</dbReference>
<dbReference type="AlphaFoldDB" id="A0A4Q7ZKE6"/>
<gene>
    <name evidence="4" type="ORF">EV385_3227</name>
</gene>
<dbReference type="Pfam" id="PF01740">
    <property type="entry name" value="STAS"/>
    <property type="match status" value="1"/>
</dbReference>
<reference evidence="4 5" key="1">
    <citation type="submission" date="2019-02" db="EMBL/GenBank/DDBJ databases">
        <title>Sequencing the genomes of 1000 actinobacteria strains.</title>
        <authorList>
            <person name="Klenk H.-P."/>
        </authorList>
    </citation>
    <scope>NUCLEOTIDE SEQUENCE [LARGE SCALE GENOMIC DNA]</scope>
    <source>
        <strain evidence="4 5">DSM 45162</strain>
    </source>
</reference>
<accession>A0A4Q7ZKE6</accession>